<dbReference type="SUPFAM" id="SSF49599">
    <property type="entry name" value="TRAF domain-like"/>
    <property type="match status" value="2"/>
</dbReference>
<dbReference type="Gramene" id="TraesSTA1A03G00158360.1">
    <property type="protein sequence ID" value="TraesSTA1A03G00158360.1"/>
    <property type="gene ID" value="TraesSTA1A03G00158360"/>
</dbReference>
<dbReference type="Pfam" id="PF22486">
    <property type="entry name" value="MATH_2"/>
    <property type="match status" value="2"/>
</dbReference>
<dbReference type="Gramene" id="TraesPARA_EIv1.0_0008790.1">
    <property type="protein sequence ID" value="TraesPARA_EIv1.0_0008790.1.CDS"/>
    <property type="gene ID" value="TraesPARA_EIv1.0_0008790"/>
</dbReference>
<evidence type="ECO:0000313" key="2">
    <source>
        <dbReference type="EnsemblPlants" id="TraesCS1A02G375400.1"/>
    </source>
</evidence>
<dbReference type="Gramene" id="TraesCS1A03G0909800.1">
    <property type="protein sequence ID" value="TraesCS1A03G0909800.1.CDS"/>
    <property type="gene ID" value="TraesCS1A03G0909800"/>
</dbReference>
<feature type="domain" description="MATH" evidence="1">
    <location>
        <begin position="17"/>
        <end position="146"/>
    </location>
</feature>
<dbReference type="Gramene" id="TraesJUL1A03G00157780.1">
    <property type="protein sequence ID" value="TraesJUL1A03G00157780.1"/>
    <property type="gene ID" value="TraesJUL1A03G00157780"/>
</dbReference>
<accession>A0A3B5Y601</accession>
<organism evidence="2">
    <name type="scientific">Triticum aestivum</name>
    <name type="common">Wheat</name>
    <dbReference type="NCBI Taxonomy" id="4565"/>
    <lineage>
        <taxon>Eukaryota</taxon>
        <taxon>Viridiplantae</taxon>
        <taxon>Streptophyta</taxon>
        <taxon>Embryophyta</taxon>
        <taxon>Tracheophyta</taxon>
        <taxon>Spermatophyta</taxon>
        <taxon>Magnoliopsida</taxon>
        <taxon>Liliopsida</taxon>
        <taxon>Poales</taxon>
        <taxon>Poaceae</taxon>
        <taxon>BOP clade</taxon>
        <taxon>Pooideae</taxon>
        <taxon>Triticodae</taxon>
        <taxon>Triticeae</taxon>
        <taxon>Triticinae</taxon>
        <taxon>Triticum</taxon>
    </lineage>
</organism>
<name>A0A3B5Y601_WHEAT</name>
<dbReference type="Gramene" id="TraesCAD_scaffold_057140_01G000200.1">
    <property type="protein sequence ID" value="TraesCAD_scaffold_057140_01G000200.1"/>
    <property type="gene ID" value="TraesCAD_scaffold_057140_01G000200"/>
</dbReference>
<dbReference type="PROSITE" id="PS50144">
    <property type="entry name" value="MATH"/>
    <property type="match status" value="2"/>
</dbReference>
<proteinExistence type="predicted"/>
<feature type="domain" description="MATH" evidence="1">
    <location>
        <begin position="180"/>
        <end position="309"/>
    </location>
</feature>
<dbReference type="AlphaFoldDB" id="A0A3B5Y601"/>
<dbReference type="PANTHER" id="PTHR46162">
    <property type="entry name" value="TRAF-LIKE FAMILY PROTEIN"/>
    <property type="match status" value="1"/>
</dbReference>
<dbReference type="Gramene" id="TraesARI1A03G00171640.1">
    <property type="protein sequence ID" value="TraesARI1A03G00171640.1"/>
    <property type="gene ID" value="TraesARI1A03G00171640"/>
</dbReference>
<dbReference type="SMART" id="SM00061">
    <property type="entry name" value="MATH"/>
    <property type="match status" value="2"/>
</dbReference>
<dbReference type="Gramene" id="TraesLAC1A03G00160500.1">
    <property type="protein sequence ID" value="TraesLAC1A03G00160500.1"/>
    <property type="gene ID" value="TraesLAC1A03G00160500"/>
</dbReference>
<dbReference type="InterPro" id="IPR002083">
    <property type="entry name" value="MATH/TRAF_dom"/>
</dbReference>
<dbReference type="Gramene" id="TraesLDM1A03G00157430.1">
    <property type="protein sequence ID" value="TraesLDM1A03G00157430.1"/>
    <property type="gene ID" value="TraesLDM1A03G00157430"/>
</dbReference>
<dbReference type="Gene3D" id="2.60.210.10">
    <property type="entry name" value="Apoptosis, Tumor Necrosis Factor Receptor Associated Protein 2, Chain A"/>
    <property type="match status" value="2"/>
</dbReference>
<dbReference type="Proteomes" id="UP000019116">
    <property type="component" value="Chromosome 1A"/>
</dbReference>
<dbReference type="Gramene" id="TraesCS1A02G375400.1">
    <property type="protein sequence ID" value="TraesCS1A02G375400.1"/>
    <property type="gene ID" value="TraesCS1A02G375400"/>
</dbReference>
<keyword evidence="3" id="KW-1185">Reference proteome</keyword>
<dbReference type="SMR" id="A0A3B5Y601"/>
<reference evidence="2" key="1">
    <citation type="submission" date="2018-08" db="EMBL/GenBank/DDBJ databases">
        <authorList>
            <person name="Rossello M."/>
        </authorList>
    </citation>
    <scope>NUCLEOTIDE SEQUENCE [LARGE SCALE GENOMIC DNA]</scope>
    <source>
        <strain evidence="2">cv. Chinese Spring</strain>
    </source>
</reference>
<dbReference type="EnsemblPlants" id="TraesCS1A02G375400.1">
    <property type="protein sequence ID" value="TraesCS1A02G375400.1"/>
    <property type="gene ID" value="TraesCS1A02G375400"/>
</dbReference>
<dbReference type="CDD" id="cd00121">
    <property type="entry name" value="MATH"/>
    <property type="match status" value="2"/>
</dbReference>
<protein>
    <recommendedName>
        <fullName evidence="1">MATH domain-containing protein</fullName>
    </recommendedName>
</protein>
<dbReference type="OMA" id="YLMESKC"/>
<dbReference type="Gramene" id="TraesMAC1A03G00169240.1">
    <property type="protein sequence ID" value="TraesMAC1A03G00169240.1"/>
    <property type="gene ID" value="TraesMAC1A03G00169240"/>
</dbReference>
<dbReference type="Gramene" id="TraesCLE_scaffold_039404_01G000100.1">
    <property type="protein sequence ID" value="TraesCLE_scaffold_039404_01G000100.1"/>
    <property type="gene ID" value="TraesCLE_scaffold_039404_01G000100"/>
</dbReference>
<evidence type="ECO:0000259" key="1">
    <source>
        <dbReference type="PROSITE" id="PS50144"/>
    </source>
</evidence>
<reference evidence="2" key="2">
    <citation type="submission" date="2018-10" db="UniProtKB">
        <authorList>
            <consortium name="EnsemblPlants"/>
        </authorList>
    </citation>
    <scope>IDENTIFICATION</scope>
</reference>
<dbReference type="InterPro" id="IPR008974">
    <property type="entry name" value="TRAF-like"/>
</dbReference>
<dbReference type="Gramene" id="TraesROB_scaffold_044266_01G000300.1">
    <property type="protein sequence ID" value="TraesROB_scaffold_044266_01G000300.1"/>
    <property type="gene ID" value="TraesROB_scaffold_044266_01G000300"/>
</dbReference>
<dbReference type="Gramene" id="TraesWEE_scaffold_040324_01G000200.1">
    <property type="protein sequence ID" value="TraesWEE_scaffold_040324_01G000200.1"/>
    <property type="gene ID" value="TraesWEE_scaffold_040324_01G000200"/>
</dbReference>
<dbReference type="PANTHER" id="PTHR46162:SF62">
    <property type="entry name" value="MATH DOMAIN-CONTAINING PROTEIN"/>
    <property type="match status" value="1"/>
</dbReference>
<dbReference type="Gramene" id="TraesSYM1A03G00172840.1">
    <property type="protein sequence ID" value="TraesSYM1A03G00172840.1"/>
    <property type="gene ID" value="TraesSYM1A03G00172840"/>
</dbReference>
<dbReference type="STRING" id="4565.A0A3B5Y601"/>
<evidence type="ECO:0000313" key="3">
    <source>
        <dbReference type="Proteomes" id="UP000019116"/>
    </source>
</evidence>
<sequence length="318" mass="35561">MGNSGSTAPAPLGKTHVPDLEWKVHDFSALLETKAASALSTPFHCFGYKWCLQVTPKHKQDDKGNPCVALSLMILQGCLEPGHTVHAKFKLSIFNHSKGMYCGYKASYNFDVKDAYSNKKCLIPLQELLKSSAFLVDDTCVFGVEILKVDVSSPKRKSVVVQKKATTVENLFVQKKGFIKGTYTWTMNNFLELDSQQSVRSPTFEVGGHKWNIGMYPRGDKRCPDCLTLALYLDSSDELFLESRKVVKITLSILDQKSGKYFTRTTGSALPSNYQCNGWGWYNFLPLKELHDMSRGYLMESKCVLKADITIFGSSNDG</sequence>